<protein>
    <recommendedName>
        <fullName evidence="1 4">Proteasome assembly chaperone 2</fullName>
    </recommendedName>
</protein>
<keyword evidence="6" id="KW-1185">Reference proteome</keyword>
<dbReference type="InterPro" id="IPR038389">
    <property type="entry name" value="PSMG2_sf"/>
</dbReference>
<evidence type="ECO:0000313" key="6">
    <source>
        <dbReference type="Proteomes" id="UP001605036"/>
    </source>
</evidence>
<dbReference type="Pfam" id="PF09754">
    <property type="entry name" value="PAC2"/>
    <property type="match status" value="1"/>
</dbReference>
<accession>A0ABD1Y9M3</accession>
<dbReference type="InterPro" id="IPR016562">
    <property type="entry name" value="Proteasome_assmbl_chp_2_euk"/>
</dbReference>
<dbReference type="InterPro" id="IPR019151">
    <property type="entry name" value="Proteasome_assmbl_chaperone_2"/>
</dbReference>
<evidence type="ECO:0000256" key="3">
    <source>
        <dbReference type="ARBA" id="ARBA00025745"/>
    </source>
</evidence>
<dbReference type="PIRSF" id="PIRSF010044">
    <property type="entry name" value="UCP010044"/>
    <property type="match status" value="1"/>
</dbReference>
<dbReference type="Gene3D" id="3.40.50.10900">
    <property type="entry name" value="PAC-like subunit"/>
    <property type="match status" value="2"/>
</dbReference>
<evidence type="ECO:0000256" key="2">
    <source>
        <dbReference type="ARBA" id="ARBA00023186"/>
    </source>
</evidence>
<keyword evidence="2 4" id="KW-0143">Chaperone</keyword>
<organism evidence="5 6">
    <name type="scientific">Riccia fluitans</name>
    <dbReference type="NCBI Taxonomy" id="41844"/>
    <lineage>
        <taxon>Eukaryota</taxon>
        <taxon>Viridiplantae</taxon>
        <taxon>Streptophyta</taxon>
        <taxon>Embryophyta</taxon>
        <taxon>Marchantiophyta</taxon>
        <taxon>Marchantiopsida</taxon>
        <taxon>Marchantiidae</taxon>
        <taxon>Marchantiales</taxon>
        <taxon>Ricciaceae</taxon>
        <taxon>Riccia</taxon>
    </lineage>
</organism>
<proteinExistence type="inferred from homology"/>
<comment type="similarity">
    <text evidence="3 4">Belongs to the PSMG2 family.</text>
</comment>
<dbReference type="EMBL" id="JBHFFA010000006">
    <property type="protein sequence ID" value="KAL2623415.1"/>
    <property type="molecule type" value="Genomic_DNA"/>
</dbReference>
<comment type="caution">
    <text evidence="5">The sequence shown here is derived from an EMBL/GenBank/DDBJ whole genome shotgun (WGS) entry which is preliminary data.</text>
</comment>
<reference evidence="5 6" key="1">
    <citation type="submission" date="2024-09" db="EMBL/GenBank/DDBJ databases">
        <title>Chromosome-scale assembly of Riccia fluitans.</title>
        <authorList>
            <person name="Paukszto L."/>
            <person name="Sawicki J."/>
            <person name="Karawczyk K."/>
            <person name="Piernik-Szablinska J."/>
            <person name="Szczecinska M."/>
            <person name="Mazdziarz M."/>
        </authorList>
    </citation>
    <scope>NUCLEOTIDE SEQUENCE [LARGE SCALE GENOMIC DNA]</scope>
    <source>
        <strain evidence="5">Rf_01</strain>
        <tissue evidence="5">Aerial parts of the thallus</tissue>
    </source>
</reference>
<dbReference type="PANTHER" id="PTHR12970:SF1">
    <property type="entry name" value="PROTEASOME ASSEMBLY CHAPERONE 2"/>
    <property type="match status" value="1"/>
</dbReference>
<comment type="function">
    <text evidence="4">Chaperone protein which promotes assembly of the 20S proteasome as part of a heterodimer with PSMG1.</text>
</comment>
<comment type="subunit">
    <text evidence="4">Forms a heterodimer with PSMG1.</text>
</comment>
<name>A0ABD1Y9M3_9MARC</name>
<dbReference type="PANTHER" id="PTHR12970">
    <property type="entry name" value="PROTEASOME ASSEMBLY CHAPERONE 2"/>
    <property type="match status" value="1"/>
</dbReference>
<evidence type="ECO:0000256" key="1">
    <source>
        <dbReference type="ARBA" id="ARBA00019186"/>
    </source>
</evidence>
<evidence type="ECO:0000313" key="5">
    <source>
        <dbReference type="EMBL" id="KAL2623415.1"/>
    </source>
</evidence>
<dbReference type="SUPFAM" id="SSF159659">
    <property type="entry name" value="Cgl1923-like"/>
    <property type="match status" value="1"/>
</dbReference>
<dbReference type="Proteomes" id="UP001605036">
    <property type="component" value="Unassembled WGS sequence"/>
</dbReference>
<gene>
    <name evidence="5" type="ORF">R1flu_003620</name>
</gene>
<sequence length="267" mass="29379">MEYILAPGREAPRLPPVLILPALSIGNVGQLATDLLISEPSMIKAGYLDDPYVLPCVGNDPIGLEPAGNLTVALEVFEDAKNGLTIIQQRSPVVKGGMVEYAKHVAEWAETSGVKEVLILAGINSGKRERKEMMDGPRIYYVTNDTETSVFEQLGWKILEHSEALNDADRFIQGPAEEVDGFLTDENYYAGQPFSLLYSCCKARGLKVTCVLTFCAEGDNIPDAYFVLDSIQRYLHQKNGSIFDRTSVSVPLSWATVYGPPPDDTMW</sequence>
<evidence type="ECO:0000256" key="4">
    <source>
        <dbReference type="PIRNR" id="PIRNR010044"/>
    </source>
</evidence>
<dbReference type="AlphaFoldDB" id="A0ABD1Y9M3"/>